<keyword evidence="6 8" id="KW-1133">Transmembrane helix</keyword>
<evidence type="ECO:0000256" key="5">
    <source>
        <dbReference type="ARBA" id="ARBA00022692"/>
    </source>
</evidence>
<keyword evidence="10" id="KW-1185">Reference proteome</keyword>
<keyword evidence="4 8" id="KW-1003">Cell membrane</keyword>
<comment type="subcellular location">
    <subcellularLocation>
        <location evidence="1 8">Cell membrane</location>
        <topology evidence="1 8">Multi-pass membrane protein</topology>
    </subcellularLocation>
</comment>
<feature type="transmembrane region" description="Helical" evidence="8">
    <location>
        <begin position="51"/>
        <end position="74"/>
    </location>
</feature>
<dbReference type="PANTHER" id="PTHR33573">
    <property type="entry name" value="CASP-LIKE PROTEIN 4A4"/>
    <property type="match status" value="1"/>
</dbReference>
<comment type="similarity">
    <text evidence="2 8">Belongs to the Casparian strip membrane proteins (CASP) family.</text>
</comment>
<keyword evidence="7 8" id="KW-0472">Membrane</keyword>
<proteinExistence type="inferred from homology"/>
<protein>
    <recommendedName>
        <fullName evidence="8">CASP-like protein</fullName>
    </recommendedName>
</protein>
<evidence type="ECO:0000256" key="1">
    <source>
        <dbReference type="ARBA" id="ARBA00004651"/>
    </source>
</evidence>
<organism evidence="10 11">
    <name type="scientific">Ziziphus jujuba</name>
    <name type="common">Chinese jujube</name>
    <name type="synonym">Ziziphus sativa</name>
    <dbReference type="NCBI Taxonomy" id="326968"/>
    <lineage>
        <taxon>Eukaryota</taxon>
        <taxon>Viridiplantae</taxon>
        <taxon>Streptophyta</taxon>
        <taxon>Embryophyta</taxon>
        <taxon>Tracheophyta</taxon>
        <taxon>Spermatophyta</taxon>
        <taxon>Magnoliopsida</taxon>
        <taxon>eudicotyledons</taxon>
        <taxon>Gunneridae</taxon>
        <taxon>Pentapetalae</taxon>
        <taxon>rosids</taxon>
        <taxon>fabids</taxon>
        <taxon>Rosales</taxon>
        <taxon>Rhamnaceae</taxon>
        <taxon>Paliureae</taxon>
        <taxon>Ziziphus</taxon>
    </lineage>
</organism>
<evidence type="ECO:0000256" key="2">
    <source>
        <dbReference type="ARBA" id="ARBA00007651"/>
    </source>
</evidence>
<dbReference type="GeneID" id="125422715"/>
<evidence type="ECO:0000313" key="10">
    <source>
        <dbReference type="Proteomes" id="UP001652623"/>
    </source>
</evidence>
<comment type="caution">
    <text evidence="8">Lacks conserved residue(s) required for the propagation of feature annotation.</text>
</comment>
<gene>
    <name evidence="11" type="primary">LOC125422715</name>
</gene>
<evidence type="ECO:0000313" key="11">
    <source>
        <dbReference type="RefSeq" id="XP_048330783.1"/>
    </source>
</evidence>
<keyword evidence="5 8" id="KW-0812">Transmembrane</keyword>
<dbReference type="Proteomes" id="UP001652623">
    <property type="component" value="Chromosome 2"/>
</dbReference>
<evidence type="ECO:0000256" key="7">
    <source>
        <dbReference type="ARBA" id="ARBA00023136"/>
    </source>
</evidence>
<sequence>MDTKSIAISTLVLRIFVLLSLIASAVVLVLDNYTLSDDIQFSFQQVIAYRYMLATAVIGAAYSIVQLPFAIYYASTEKQLIRNDFLPQFDFFADKIMSLLLASGVGAGYGVSFELKRFVNAAIDALEFFGAGDLSEQRSKDQQFLNKGIIATSILLLGCILMIIVSLLSSINRSRK</sequence>
<accession>A0ABM3IL25</accession>
<name>A0ABM3IL25_ZIZJJ</name>
<dbReference type="InterPro" id="IPR006702">
    <property type="entry name" value="CASP_dom"/>
</dbReference>
<evidence type="ECO:0000256" key="8">
    <source>
        <dbReference type="RuleBase" id="RU361233"/>
    </source>
</evidence>
<evidence type="ECO:0000259" key="9">
    <source>
        <dbReference type="Pfam" id="PF04535"/>
    </source>
</evidence>
<dbReference type="Pfam" id="PF04535">
    <property type="entry name" value="CASP_dom"/>
    <property type="match status" value="1"/>
</dbReference>
<evidence type="ECO:0000256" key="6">
    <source>
        <dbReference type="ARBA" id="ARBA00022989"/>
    </source>
</evidence>
<feature type="transmembrane region" description="Helical" evidence="8">
    <location>
        <begin position="149"/>
        <end position="171"/>
    </location>
</feature>
<reference evidence="11" key="1">
    <citation type="submission" date="2025-08" db="UniProtKB">
        <authorList>
            <consortium name="RefSeq"/>
        </authorList>
    </citation>
    <scope>IDENTIFICATION</scope>
    <source>
        <tissue evidence="11">Seedling</tissue>
    </source>
</reference>
<comment type="subunit">
    <text evidence="3 8">Homodimer and heterodimers.</text>
</comment>
<feature type="domain" description="Casparian strip membrane protein" evidence="9">
    <location>
        <begin position="5"/>
        <end position="112"/>
    </location>
</feature>
<evidence type="ECO:0000256" key="3">
    <source>
        <dbReference type="ARBA" id="ARBA00011489"/>
    </source>
</evidence>
<dbReference type="RefSeq" id="XP_048330783.1">
    <property type="nucleotide sequence ID" value="XM_048474826.1"/>
</dbReference>
<dbReference type="PANTHER" id="PTHR33573:SF17">
    <property type="entry name" value="CASP-LIKE PROTEIN 4D1"/>
    <property type="match status" value="1"/>
</dbReference>
<feature type="transmembrane region" description="Helical" evidence="8">
    <location>
        <begin position="6"/>
        <end position="30"/>
    </location>
</feature>
<evidence type="ECO:0000256" key="4">
    <source>
        <dbReference type="ARBA" id="ARBA00022475"/>
    </source>
</evidence>